<protein>
    <recommendedName>
        <fullName evidence="4">DUF454 domain-containing protein</fullName>
    </recommendedName>
</protein>
<dbReference type="Proteomes" id="UP000178091">
    <property type="component" value="Unassembled WGS sequence"/>
</dbReference>
<dbReference type="InterPro" id="IPR019099">
    <property type="entry name" value="Uncharacterised_PGPGW_TM"/>
</dbReference>
<reference evidence="2 3" key="1">
    <citation type="journal article" date="2016" name="Nat. Commun.">
        <title>Thousands of microbial genomes shed light on interconnected biogeochemical processes in an aquifer system.</title>
        <authorList>
            <person name="Anantharaman K."/>
            <person name="Brown C.T."/>
            <person name="Hug L.A."/>
            <person name="Sharon I."/>
            <person name="Castelle C.J."/>
            <person name="Probst A.J."/>
            <person name="Thomas B.C."/>
            <person name="Singh A."/>
            <person name="Wilkins M.J."/>
            <person name="Karaoz U."/>
            <person name="Brodie E.L."/>
            <person name="Williams K.H."/>
            <person name="Hubbard S.S."/>
            <person name="Banfield J.F."/>
        </authorList>
    </citation>
    <scope>NUCLEOTIDE SEQUENCE [LARGE SCALE GENOMIC DNA]</scope>
</reference>
<name>A0A1F4XSF0_9BACT</name>
<organism evidence="2 3">
    <name type="scientific">Candidatus Adlerbacteria bacterium RIFCSPHIGHO2_12_FULL_53_18</name>
    <dbReference type="NCBI Taxonomy" id="1797242"/>
    <lineage>
        <taxon>Bacteria</taxon>
        <taxon>Candidatus Adleribacteriota</taxon>
    </lineage>
</organism>
<gene>
    <name evidence="2" type="ORF">A3F55_03110</name>
</gene>
<proteinExistence type="predicted"/>
<feature type="transmembrane region" description="Helical" evidence="1">
    <location>
        <begin position="33"/>
        <end position="50"/>
    </location>
</feature>
<sequence>MIKHTKRIIIFTIGVFLLLLGVVSLALPFLQGILFILVGLFLLSTFSPTMREWIEKHTRRFPKVHEAVLKVQQFISRIIGEA</sequence>
<accession>A0A1F4XSF0</accession>
<evidence type="ECO:0000313" key="3">
    <source>
        <dbReference type="Proteomes" id="UP000178091"/>
    </source>
</evidence>
<comment type="caution">
    <text evidence="2">The sequence shown here is derived from an EMBL/GenBank/DDBJ whole genome shotgun (WGS) entry which is preliminary data.</text>
</comment>
<keyword evidence="1" id="KW-0812">Transmembrane</keyword>
<feature type="transmembrane region" description="Helical" evidence="1">
    <location>
        <begin position="7"/>
        <end position="27"/>
    </location>
</feature>
<keyword evidence="1" id="KW-0472">Membrane</keyword>
<dbReference type="EMBL" id="MEWW01000011">
    <property type="protein sequence ID" value="OGC84632.1"/>
    <property type="molecule type" value="Genomic_DNA"/>
</dbReference>
<evidence type="ECO:0000313" key="2">
    <source>
        <dbReference type="EMBL" id="OGC84632.1"/>
    </source>
</evidence>
<dbReference type="AlphaFoldDB" id="A0A1F4XSF0"/>
<dbReference type="Pfam" id="PF09656">
    <property type="entry name" value="PGPGW"/>
    <property type="match status" value="1"/>
</dbReference>
<evidence type="ECO:0008006" key="4">
    <source>
        <dbReference type="Google" id="ProtNLM"/>
    </source>
</evidence>
<evidence type="ECO:0000256" key="1">
    <source>
        <dbReference type="SAM" id="Phobius"/>
    </source>
</evidence>
<keyword evidence="1" id="KW-1133">Transmembrane helix</keyword>